<organism evidence="3 4">
    <name type="scientific">Lentinula aciculospora</name>
    <dbReference type="NCBI Taxonomy" id="153920"/>
    <lineage>
        <taxon>Eukaryota</taxon>
        <taxon>Fungi</taxon>
        <taxon>Dikarya</taxon>
        <taxon>Basidiomycota</taxon>
        <taxon>Agaricomycotina</taxon>
        <taxon>Agaricomycetes</taxon>
        <taxon>Agaricomycetidae</taxon>
        <taxon>Agaricales</taxon>
        <taxon>Marasmiineae</taxon>
        <taxon>Omphalotaceae</taxon>
        <taxon>Lentinula</taxon>
    </lineage>
</organism>
<feature type="region of interest" description="Disordered" evidence="2">
    <location>
        <begin position="885"/>
        <end position="920"/>
    </location>
</feature>
<reference evidence="3" key="1">
    <citation type="submission" date="2022-08" db="EMBL/GenBank/DDBJ databases">
        <title>A Global Phylogenomic Analysis of the Shiitake Genus Lentinula.</title>
        <authorList>
            <consortium name="DOE Joint Genome Institute"/>
            <person name="Sierra-Patev S."/>
            <person name="Min B."/>
            <person name="Naranjo-Ortiz M."/>
            <person name="Looney B."/>
            <person name="Konkel Z."/>
            <person name="Slot J.C."/>
            <person name="Sakamoto Y."/>
            <person name="Steenwyk J.L."/>
            <person name="Rokas A."/>
            <person name="Carro J."/>
            <person name="Camarero S."/>
            <person name="Ferreira P."/>
            <person name="Molpeceres G."/>
            <person name="Ruiz-Duenas F.J."/>
            <person name="Serrano A."/>
            <person name="Henrissat B."/>
            <person name="Drula E."/>
            <person name="Hughes K.W."/>
            <person name="Mata J.L."/>
            <person name="Ishikawa N.K."/>
            <person name="Vargas-Isla R."/>
            <person name="Ushijima S."/>
            <person name="Smith C.A."/>
            <person name="Ahrendt S."/>
            <person name="Andreopoulos W."/>
            <person name="He G."/>
            <person name="Labutti K."/>
            <person name="Lipzen A."/>
            <person name="Ng V."/>
            <person name="Riley R."/>
            <person name="Sandor L."/>
            <person name="Barry K."/>
            <person name="Martinez A.T."/>
            <person name="Xiao Y."/>
            <person name="Gibbons J.G."/>
            <person name="Terashima K."/>
            <person name="Grigoriev I.V."/>
            <person name="Hibbett D.S."/>
        </authorList>
    </citation>
    <scope>NUCLEOTIDE SEQUENCE</scope>
    <source>
        <strain evidence="3">JLM2183</strain>
    </source>
</reference>
<sequence length="1020" mass="116233">MSRTYGNGSRPLKSATSMDSFVDFDFSNEEQRPPNHRKAFSSPLHLFRNRKKSTGDGRENPHPQQLSAVRSVDSFDPNSFKASRSRALPPLPRSEPSSASQIVSSPPSSSGPQGIYAPLRMSPQPDAWYFESSSSQPQVTSNPSYEGLPNPYEQSPLHANHGPPVAYPSPPQPPNTLEPALQKNGQSVIDESRMLDRDVAPAVFVAEGLKTDTPHPHHKQSIEVIKKIALGGATHFKEAEETLDQFTASPVWTDGKEVAQSLLEPAKDVAQLFDALAPLVPMFVIAKSVFVVIVQKELDQRQNDKNMGVVVFTITKFWYTLCDSDVVFKIHFKTYEDFHELAEQVVGKMNEFGNFQNLYRKHGHIVHTMKSATYKTQITDFITAFKDFQDQLQRLLTQVSALIINEVDKKTDELNQKLDAVIAAISLLTPAEARVQSQIDDYGGEEKAFQSTPFINEITEREFGVKVTPQLKSILREDLASQLKSNEAMFKLQLETAQKDLAQTMERNTDAILTKLDSGPHELIHDEDIRQIWKDMNWRLSCKTRHFVDALHHHYVQKFSEHRKMTGEVHKDQWTLRFTGRVIFQPTIGDAIDSDASGYIAIDEVNRFTAHCPSNWSLPVFLAHAAAGWYQSALDCRERCLDALQKIDRYAKRMLPPNRKHLRPYFRTGCLPEIWYIVDSLNTDTLKYQQEDLRFQFQKLVSYRTEFMQKTHARLLNNLINVRYRMVGPEDVRAVMGTSRCEAMVLPLLMLLLERHTKIIETAYNFVLSEREFQDMVTSMQSIAYAFGRRYSMLTEGWRQQRFDIPLQISCFSYGIFVNWHTHFRSISYEHPDVQLQEYTPDPNQSLQGDTHGPGPAKDLVTYDLPVQPNTEELRRLRLSVKTRNAKKEETKERYGNLSQRVRSKRLSRLSGNAPKSPTIRIDTDTQKFLDPSSAASPIRHKRPVSSYEFEFEDPDGVLRAISANDGYASADSGSEIPDIAYTKGKILTLDDRMRSVEEELNNMQNMLAQLLAISKPRGL</sequence>
<feature type="region of interest" description="Disordered" evidence="2">
    <location>
        <begin position="837"/>
        <end position="857"/>
    </location>
</feature>
<evidence type="ECO:0000256" key="1">
    <source>
        <dbReference type="SAM" id="Coils"/>
    </source>
</evidence>
<accession>A0A9W9A5E9</accession>
<evidence type="ECO:0008006" key="5">
    <source>
        <dbReference type="Google" id="ProtNLM"/>
    </source>
</evidence>
<proteinExistence type="predicted"/>
<evidence type="ECO:0000313" key="3">
    <source>
        <dbReference type="EMBL" id="KAJ4474320.1"/>
    </source>
</evidence>
<feature type="compositionally biased region" description="Basic and acidic residues" evidence="2">
    <location>
        <begin position="886"/>
        <end position="895"/>
    </location>
</feature>
<evidence type="ECO:0000256" key="2">
    <source>
        <dbReference type="SAM" id="MobiDB-lite"/>
    </source>
</evidence>
<keyword evidence="4" id="KW-1185">Reference proteome</keyword>
<dbReference type="AlphaFoldDB" id="A0A9W9A5E9"/>
<dbReference type="OrthoDB" id="3222020at2759"/>
<feature type="compositionally biased region" description="Polar residues" evidence="2">
    <location>
        <begin position="131"/>
        <end position="144"/>
    </location>
</feature>
<feature type="coiled-coil region" evidence="1">
    <location>
        <begin position="987"/>
        <end position="1014"/>
    </location>
</feature>
<dbReference type="Proteomes" id="UP001150266">
    <property type="component" value="Unassembled WGS sequence"/>
</dbReference>
<protein>
    <recommendedName>
        <fullName evidence="5">EF-hand domain-containing protein</fullName>
    </recommendedName>
</protein>
<dbReference type="EMBL" id="JAOTPV010000016">
    <property type="protein sequence ID" value="KAJ4474320.1"/>
    <property type="molecule type" value="Genomic_DNA"/>
</dbReference>
<dbReference type="PROSITE" id="PS00018">
    <property type="entry name" value="EF_HAND_1"/>
    <property type="match status" value="1"/>
</dbReference>
<feature type="compositionally biased region" description="Low complexity" evidence="2">
    <location>
        <begin position="94"/>
        <end position="112"/>
    </location>
</feature>
<feature type="region of interest" description="Disordered" evidence="2">
    <location>
        <begin position="25"/>
        <end position="180"/>
    </location>
</feature>
<name>A0A9W9A5E9_9AGAR</name>
<feature type="compositionally biased region" description="Pro residues" evidence="2">
    <location>
        <begin position="165"/>
        <end position="176"/>
    </location>
</feature>
<comment type="caution">
    <text evidence="3">The sequence shown here is derived from an EMBL/GenBank/DDBJ whole genome shotgun (WGS) entry which is preliminary data.</text>
</comment>
<evidence type="ECO:0000313" key="4">
    <source>
        <dbReference type="Proteomes" id="UP001150266"/>
    </source>
</evidence>
<dbReference type="InterPro" id="IPR018247">
    <property type="entry name" value="EF_Hand_1_Ca_BS"/>
</dbReference>
<keyword evidence="1" id="KW-0175">Coiled coil</keyword>
<gene>
    <name evidence="3" type="ORF">J3R30DRAFT_658808</name>
</gene>